<dbReference type="Pfam" id="PF20009">
    <property type="entry name" value="GEVED"/>
    <property type="match status" value="5"/>
</dbReference>
<gene>
    <name evidence="4" type="ORF">CHRY9393_02964</name>
</gene>
<feature type="region of interest" description="Disordered" evidence="1">
    <location>
        <begin position="496"/>
        <end position="518"/>
    </location>
</feature>
<evidence type="ECO:0000313" key="5">
    <source>
        <dbReference type="Proteomes" id="UP000445309"/>
    </source>
</evidence>
<feature type="region of interest" description="Disordered" evidence="1">
    <location>
        <begin position="1089"/>
        <end position="1117"/>
    </location>
</feature>
<keyword evidence="2" id="KW-0472">Membrane</keyword>
<feature type="compositionally biased region" description="Polar residues" evidence="1">
    <location>
        <begin position="498"/>
        <end position="511"/>
    </location>
</feature>
<dbReference type="InterPro" id="IPR045474">
    <property type="entry name" value="GEVED"/>
</dbReference>
<accession>A0A6N4XVL9</accession>
<protein>
    <recommendedName>
        <fullName evidence="3">GEVED domain-containing protein</fullName>
    </recommendedName>
</protein>
<sequence length="1897" mass="200822">MKIINYNGIKTRIWHTGIIIFMILLGMLGKLRAQTLLNESFNYTSGTLLTDTNWLLIATGTPTINVVNGNLTYANSITNNIGNSVVINNSGQDLYRSFPSTTIDAGNPGIYTSMIVNVSDAQPVGDFSFSIGASTGVQNASLYIRSNATGFSFGVSKTGGTVEYETTVRPFNTNIMVVLKYEFVTGTQNDQVKLFVNPSLGSEPGTPDIVTAPTTNDTSSMSVIFLFQGDPLNAPTLQMDAINVGKTWESVTAPIFDYGDTPTAYDFTKDGVYVPAANTVLTGLSLGSILPDTEFVPNSVAANADNNGTNGDGIDEDAIDVSTNQIRKGVVYTLSIPVNNTSSTKYLYGWIDFNNDGKFQVEEVATTIFGTAGSSTQTLTWSTAQTSTIITGATKLYMRLRLSDRSLNDFTTVANGGATLDERSIGNGAISSVNPVDFSTPANGEVEDYQINIVNTFEYGDVPSSFENDKDGNPLPALHAPLTGFSLGTLIDFEATPASVTSPNENNTTGDNAVGSADEDALQPSIVSISRGMASSITIPISIPSTLTGAKYLYGWLDLNNDGRFQVEEVATTSTSLTTNTSLTLTWTAAQTNLIPSGTTNIYLRLRLSDQNLQDFTTVASGGTTLDERSIGNGATSSANNTSAPTIPFGEVEDYQLPVDLYDFGDVPNTYATSASGFLPARQVANDLLKMGATVDIEPTAHSVAQDADNNGINGDGLDEDGIDPSSFSITPNTAFALPVTVTNSIGNSAILHGWIDFNNDGKFQAAEYSSVNVPNGTNGTVTLNWTAAQTASTGSSPNVYMRLRLANNALSNSAPTNDGDTRSYADGLSSGNYTATTQNFGEVEDYRIATNTAYDFGDVPVSYDQPSGALYAARHLPSSTLYLGATIPDTEFGPQSVASNADNNGTNGDGLDEDGIDPTINPISPTIAFTLPVTVNNTSGTSGTLHGWLDTNNNGIFEIGERVSVTVPANATSVNLSWPSSVTGFIVNPYVYLRLRITSTNLTDNSSTPYDEASIADGSSLGTFATPSIGEVEDYRLTVENPVFDFGDAPDDYELNSQHNYVPARHKPESTLFLGNAFDTEVSKIAVQPGEDNGGTNGDGADEDGITGTLPELGPTTTTYSVNVNVNKTIAGTATLHAWIDMDGNGRFSAFEYTSTTITGTSGLQTIPLTWTAPFYFNTGASRTYMRLRLTTATLTDNTSTLDIDERSIGDGLNTGNYGTIYANGEIEDYPVPLPDPTTVVVDSDGDGISDDLDLDSDNDGILDAIESSLSLNDTYFKIYNTPNYQGTTATKWVLYVTGDAGTSVTYTPYNGTPTTESIPASGILVITLMSNQVPDWPLNQVTSGKFVELSSSAPVSILQEIYGTETAAQDIAVVYPSSLRGRKYTVSSYNVGSTPNDGVQIFSTSDGNNVEIKNKAGATEASFVLNTGQNYVFELGSTDLTGYSVVSSKDVGVMIYTRCANGTGGYCDNLLEYLLPDKLLGNKFLTRSAGNTGRMSIVATKKNTVVEIDGAIMTVLANPGDSYVYTQAIGSSQIIETNAPVQIVKVVPYNDDPSITTIQDINKATLGPAIITIPVTMSYANYLTIFVKTINTGNMLFNGTPITTWQTFSHDASYSFATLTNTSGIVPGTLVEISSTTGTTPFLTDWYGTGPAVSDATPLSIGGYNLDTGNPSLSILKDSDSDGIPDYLDLDSDNDGCLDALEGSDNVTNAMLVTAQGDVTVGNGSSASNQNLCASATCIDAQGVPLIVNPGGAADADGLQGQGLGSSINSNIQATICMMLPFCYKPAVTAGTILDTKTGITSLGRAGADQTDNWPMVRKGGWIALEAKAKGFVPNRVKFNTSNQPVADDGTTLIITTPVEGMMVYDTTNQCLKIYTTMDGTNFAWHCIETQTCPE</sequence>
<feature type="domain" description="GEVED" evidence="3">
    <location>
        <begin position="752"/>
        <end position="849"/>
    </location>
</feature>
<reference evidence="4 5" key="1">
    <citation type="submission" date="2020-01" db="EMBL/GenBank/DDBJ databases">
        <authorList>
            <person name="Rodrigo-Torres L."/>
            <person name="Arahal R. D."/>
            <person name="Lucena T."/>
        </authorList>
    </citation>
    <scope>NUCLEOTIDE SEQUENCE [LARGE SCALE GENOMIC DNA]</scope>
    <source>
        <strain evidence="4 5">CECT 9393</strain>
    </source>
</reference>
<feature type="domain" description="GEVED" evidence="3">
    <location>
        <begin position="946"/>
        <end position="1038"/>
    </location>
</feature>
<evidence type="ECO:0000256" key="2">
    <source>
        <dbReference type="SAM" id="Phobius"/>
    </source>
</evidence>
<feature type="domain" description="GEVED" evidence="3">
    <location>
        <begin position="1137"/>
        <end position="1233"/>
    </location>
</feature>
<name>A0A6N4XVL9_9FLAO</name>
<dbReference type="Proteomes" id="UP000445309">
    <property type="component" value="Unassembled WGS sequence"/>
</dbReference>
<feature type="domain" description="GEVED" evidence="3">
    <location>
        <begin position="552"/>
        <end position="657"/>
    </location>
</feature>
<dbReference type="EMBL" id="CACVBY010000089">
    <property type="protein sequence ID" value="CAA7391701.1"/>
    <property type="molecule type" value="Genomic_DNA"/>
</dbReference>
<keyword evidence="2" id="KW-0812">Transmembrane</keyword>
<feature type="region of interest" description="Disordered" evidence="1">
    <location>
        <begin position="811"/>
        <end position="832"/>
    </location>
</feature>
<evidence type="ECO:0000259" key="3">
    <source>
        <dbReference type="Pfam" id="PF20009"/>
    </source>
</evidence>
<organism evidence="4 5">
    <name type="scientific">Chryseobacterium fistulae</name>
    <dbReference type="NCBI Taxonomy" id="2675058"/>
    <lineage>
        <taxon>Bacteria</taxon>
        <taxon>Pseudomonadati</taxon>
        <taxon>Bacteroidota</taxon>
        <taxon>Flavobacteriia</taxon>
        <taxon>Flavobacteriales</taxon>
        <taxon>Weeksellaceae</taxon>
        <taxon>Chryseobacterium group</taxon>
        <taxon>Chryseobacterium</taxon>
    </lineage>
</organism>
<feature type="transmembrane region" description="Helical" evidence="2">
    <location>
        <begin position="12"/>
        <end position="31"/>
    </location>
</feature>
<feature type="domain" description="GEVED" evidence="3">
    <location>
        <begin position="346"/>
        <end position="452"/>
    </location>
</feature>
<keyword evidence="2" id="KW-1133">Transmembrane helix</keyword>
<evidence type="ECO:0000313" key="4">
    <source>
        <dbReference type="EMBL" id="CAA7391701.1"/>
    </source>
</evidence>
<dbReference type="InterPro" id="IPR028974">
    <property type="entry name" value="TSP_type-3_rpt"/>
</dbReference>
<feature type="compositionally biased region" description="Low complexity" evidence="1">
    <location>
        <begin position="1108"/>
        <end position="1117"/>
    </location>
</feature>
<keyword evidence="5" id="KW-1185">Reference proteome</keyword>
<proteinExistence type="predicted"/>
<evidence type="ECO:0000256" key="1">
    <source>
        <dbReference type="SAM" id="MobiDB-lite"/>
    </source>
</evidence>
<dbReference type="RefSeq" id="WP_162073959.1">
    <property type="nucleotide sequence ID" value="NZ_CACVBY010000089.1"/>
</dbReference>
<dbReference type="GO" id="GO:0005509">
    <property type="term" value="F:calcium ion binding"/>
    <property type="evidence" value="ECO:0007669"/>
    <property type="project" value="InterPro"/>
</dbReference>
<dbReference type="SUPFAM" id="SSF103647">
    <property type="entry name" value="TSP type-3 repeat"/>
    <property type="match status" value="2"/>
</dbReference>